<gene>
    <name evidence="2" type="ORF">ONB1V03_LOCUS9445</name>
</gene>
<dbReference type="OrthoDB" id="6528797at2759"/>
<keyword evidence="1" id="KW-1133">Transmembrane helix</keyword>
<dbReference type="PANTHER" id="PTHR36694">
    <property type="entry name" value="PASIFLORA 1, ISOFORM A-RELATED"/>
    <property type="match status" value="1"/>
</dbReference>
<keyword evidence="1" id="KW-0472">Membrane</keyword>
<dbReference type="Pfam" id="PF15860">
    <property type="entry name" value="DUF4728"/>
    <property type="match status" value="1"/>
</dbReference>
<dbReference type="EMBL" id="OC920752">
    <property type="protein sequence ID" value="CAD7652786.1"/>
    <property type="molecule type" value="Genomic_DNA"/>
</dbReference>
<feature type="transmembrane region" description="Helical" evidence="1">
    <location>
        <begin position="30"/>
        <end position="51"/>
    </location>
</feature>
<reference evidence="2" key="1">
    <citation type="submission" date="2020-11" db="EMBL/GenBank/DDBJ databases">
        <authorList>
            <person name="Tran Van P."/>
        </authorList>
    </citation>
    <scope>NUCLEOTIDE SEQUENCE</scope>
</reference>
<sequence length="274" mass="31254">MVVLSIFCVIASVFLIVGLCVESKRLLIPWIALVSFTTCMDIVFANIVFFFKRDFNNEDVEHRQEVEETPTIYAIDILIVLFNIYSILCVLSQYQDYCEGRGTAEYNYRNPRRNKLKQMLCKSDWCIILFPFYTPSLTPSMAPSLSPSFNAFHAKVTYSSQIKSDSACKWPTIETSESKCHLMIPRNSLNTENSCVTSIEDMSNTSARSSITTANVDRFYGHNICPLHRRDSLSDESCRCDQTVVQLEPQFCTESQSIDAIERNLSLTNDSTQE</sequence>
<name>A0A7R9M3B5_9ACAR</name>
<evidence type="ECO:0000256" key="1">
    <source>
        <dbReference type="SAM" id="Phobius"/>
    </source>
</evidence>
<organism evidence="2">
    <name type="scientific">Oppiella nova</name>
    <dbReference type="NCBI Taxonomy" id="334625"/>
    <lineage>
        <taxon>Eukaryota</taxon>
        <taxon>Metazoa</taxon>
        <taxon>Ecdysozoa</taxon>
        <taxon>Arthropoda</taxon>
        <taxon>Chelicerata</taxon>
        <taxon>Arachnida</taxon>
        <taxon>Acari</taxon>
        <taxon>Acariformes</taxon>
        <taxon>Sarcoptiformes</taxon>
        <taxon>Oribatida</taxon>
        <taxon>Brachypylina</taxon>
        <taxon>Oppioidea</taxon>
        <taxon>Oppiidae</taxon>
        <taxon>Oppiella</taxon>
    </lineage>
</organism>
<evidence type="ECO:0000313" key="3">
    <source>
        <dbReference type="Proteomes" id="UP000728032"/>
    </source>
</evidence>
<dbReference type="Proteomes" id="UP000728032">
    <property type="component" value="Unassembled WGS sequence"/>
</dbReference>
<dbReference type="AlphaFoldDB" id="A0A7R9M3B5"/>
<dbReference type="InterPro" id="IPR031720">
    <property type="entry name" value="DUF4728"/>
</dbReference>
<proteinExistence type="predicted"/>
<evidence type="ECO:0000313" key="2">
    <source>
        <dbReference type="EMBL" id="CAD7652786.1"/>
    </source>
</evidence>
<accession>A0A7R9M3B5</accession>
<dbReference type="PANTHER" id="PTHR36694:SF11">
    <property type="entry name" value="LP21121P-RELATED"/>
    <property type="match status" value="1"/>
</dbReference>
<protein>
    <submittedName>
        <fullName evidence="2">Uncharacterized protein</fullName>
    </submittedName>
</protein>
<dbReference type="EMBL" id="CAJPVJ010005927">
    <property type="protein sequence ID" value="CAG2169973.1"/>
    <property type="molecule type" value="Genomic_DNA"/>
</dbReference>
<keyword evidence="1" id="KW-0812">Transmembrane</keyword>
<feature type="transmembrane region" description="Helical" evidence="1">
    <location>
        <begin position="72"/>
        <end position="94"/>
    </location>
</feature>
<keyword evidence="3" id="KW-1185">Reference proteome</keyword>